<accession>A0AAV3WRD1</accession>
<evidence type="ECO:0000313" key="2">
    <source>
        <dbReference type="EMBL" id="GEQ35932.1"/>
    </source>
</evidence>
<dbReference type="Proteomes" id="UP000887127">
    <property type="component" value="Unassembled WGS sequence"/>
</dbReference>
<proteinExistence type="predicted"/>
<organism evidence="2 3">
    <name type="scientific">Marinilactibacillus psychrotolerans</name>
    <dbReference type="NCBI Taxonomy" id="191770"/>
    <lineage>
        <taxon>Bacteria</taxon>
        <taxon>Bacillati</taxon>
        <taxon>Bacillota</taxon>
        <taxon>Bacilli</taxon>
        <taxon>Lactobacillales</taxon>
        <taxon>Carnobacteriaceae</taxon>
        <taxon>Marinilactibacillus</taxon>
    </lineage>
</organism>
<dbReference type="EMBL" id="BKBI01000009">
    <property type="protein sequence ID" value="GEQ35932.1"/>
    <property type="molecule type" value="Genomic_DNA"/>
</dbReference>
<evidence type="ECO:0000313" key="3">
    <source>
        <dbReference type="Proteomes" id="UP000887127"/>
    </source>
</evidence>
<keyword evidence="1" id="KW-0812">Transmembrane</keyword>
<sequence>MSTFKRFILLFVSVSVGTFVTDIMENININVWIARASGCLISVVVVLLLYKFFSRNRSNGTDI</sequence>
<keyword evidence="1" id="KW-1133">Transmembrane helix</keyword>
<dbReference type="AlphaFoldDB" id="A0AAV3WRD1"/>
<reference evidence="2" key="1">
    <citation type="submission" date="2019-08" db="EMBL/GenBank/DDBJ databases">
        <title>Marinilactibacillus psychrotolerans M13-2T whole genome sequencing project.</title>
        <authorList>
            <person name="Ishikawa M."/>
            <person name="Suzuki T."/>
            <person name="Matsutani M."/>
        </authorList>
    </citation>
    <scope>NUCLEOTIDE SEQUENCE</scope>
    <source>
        <strain evidence="2">M13-2T</strain>
    </source>
</reference>
<name>A0AAV3WRD1_9LACT</name>
<evidence type="ECO:0000256" key="1">
    <source>
        <dbReference type="SAM" id="Phobius"/>
    </source>
</evidence>
<feature type="transmembrane region" description="Helical" evidence="1">
    <location>
        <begin position="29"/>
        <end position="50"/>
    </location>
</feature>
<comment type="caution">
    <text evidence="2">The sequence shown here is derived from an EMBL/GenBank/DDBJ whole genome shotgun (WGS) entry which is preliminary data.</text>
</comment>
<protein>
    <submittedName>
        <fullName evidence="2">Uncharacterized protein</fullName>
    </submittedName>
</protein>
<gene>
    <name evidence="2" type="ORF">M132T_14400</name>
</gene>
<keyword evidence="1" id="KW-0472">Membrane</keyword>